<dbReference type="PANTHER" id="PTHR35503:SF2">
    <property type="entry name" value="OS04G0455700 PROTEIN"/>
    <property type="match status" value="1"/>
</dbReference>
<name>A0A151U8Z3_CAJCA</name>
<dbReference type="Pfam" id="PF00168">
    <property type="entry name" value="C2"/>
    <property type="match status" value="1"/>
</dbReference>
<proteinExistence type="predicted"/>
<dbReference type="Proteomes" id="UP000075243">
    <property type="component" value="Chromosome 1"/>
</dbReference>
<evidence type="ECO:0000313" key="2">
    <source>
        <dbReference type="EMBL" id="KYP75794.1"/>
    </source>
</evidence>
<dbReference type="OMA" id="PNMEFKE"/>
<dbReference type="InterPro" id="IPR000008">
    <property type="entry name" value="C2_dom"/>
</dbReference>
<dbReference type="EMBL" id="CM003603">
    <property type="protein sequence ID" value="KYP75794.1"/>
    <property type="molecule type" value="Genomic_DNA"/>
</dbReference>
<accession>A0A151U8Z3</accession>
<dbReference type="OrthoDB" id="687396at2759"/>
<organism evidence="2 3">
    <name type="scientific">Cajanus cajan</name>
    <name type="common">Pigeon pea</name>
    <name type="synonym">Cajanus indicus</name>
    <dbReference type="NCBI Taxonomy" id="3821"/>
    <lineage>
        <taxon>Eukaryota</taxon>
        <taxon>Viridiplantae</taxon>
        <taxon>Streptophyta</taxon>
        <taxon>Embryophyta</taxon>
        <taxon>Tracheophyta</taxon>
        <taxon>Spermatophyta</taxon>
        <taxon>Magnoliopsida</taxon>
        <taxon>eudicotyledons</taxon>
        <taxon>Gunneridae</taxon>
        <taxon>Pentapetalae</taxon>
        <taxon>rosids</taxon>
        <taxon>fabids</taxon>
        <taxon>Fabales</taxon>
        <taxon>Fabaceae</taxon>
        <taxon>Papilionoideae</taxon>
        <taxon>50 kb inversion clade</taxon>
        <taxon>NPAAA clade</taxon>
        <taxon>indigoferoid/millettioid clade</taxon>
        <taxon>Phaseoleae</taxon>
        <taxon>Cajanus</taxon>
    </lineage>
</organism>
<dbReference type="Gene3D" id="2.60.40.150">
    <property type="entry name" value="C2 domain"/>
    <property type="match status" value="1"/>
</dbReference>
<dbReference type="AlphaFoldDB" id="A0A151U8Z3"/>
<protein>
    <recommendedName>
        <fullName evidence="1">C2 domain-containing protein</fullName>
    </recommendedName>
</protein>
<dbReference type="InterPro" id="IPR035892">
    <property type="entry name" value="C2_domain_sf"/>
</dbReference>
<evidence type="ECO:0000259" key="1">
    <source>
        <dbReference type="PROSITE" id="PS50004"/>
    </source>
</evidence>
<gene>
    <name evidence="2" type="ORF">KK1_019999</name>
</gene>
<dbReference type="CDD" id="cd00030">
    <property type="entry name" value="C2"/>
    <property type="match status" value="1"/>
</dbReference>
<dbReference type="PROSITE" id="PS50004">
    <property type="entry name" value="C2"/>
    <property type="match status" value="1"/>
</dbReference>
<evidence type="ECO:0000313" key="3">
    <source>
        <dbReference type="Proteomes" id="UP000075243"/>
    </source>
</evidence>
<dbReference type="PANTHER" id="PTHR35503">
    <property type="entry name" value="OSJNBA0006M15.15 PROTEIN"/>
    <property type="match status" value="1"/>
</dbReference>
<keyword evidence="3" id="KW-1185">Reference proteome</keyword>
<dbReference type="Gramene" id="C.cajan_19431.t">
    <property type="protein sequence ID" value="C.cajan_19431.t.cds1"/>
    <property type="gene ID" value="C.cajan_19431"/>
</dbReference>
<reference evidence="2 3" key="1">
    <citation type="journal article" date="2012" name="Nat. Biotechnol.">
        <title>Draft genome sequence of pigeonpea (Cajanus cajan), an orphan legume crop of resource-poor farmers.</title>
        <authorList>
            <person name="Varshney R.K."/>
            <person name="Chen W."/>
            <person name="Li Y."/>
            <person name="Bharti A.K."/>
            <person name="Saxena R.K."/>
            <person name="Schlueter J.A."/>
            <person name="Donoghue M.T."/>
            <person name="Azam S."/>
            <person name="Fan G."/>
            <person name="Whaley A.M."/>
            <person name="Farmer A.D."/>
            <person name="Sheridan J."/>
            <person name="Iwata A."/>
            <person name="Tuteja R."/>
            <person name="Penmetsa R.V."/>
            <person name="Wu W."/>
            <person name="Upadhyaya H.D."/>
            <person name="Yang S.P."/>
            <person name="Shah T."/>
            <person name="Saxena K.B."/>
            <person name="Michael T."/>
            <person name="McCombie W.R."/>
            <person name="Yang B."/>
            <person name="Zhang G."/>
            <person name="Yang H."/>
            <person name="Wang J."/>
            <person name="Spillane C."/>
            <person name="Cook D.R."/>
            <person name="May G.D."/>
            <person name="Xu X."/>
            <person name="Jackson S.A."/>
        </authorList>
    </citation>
    <scope>NUCLEOTIDE SEQUENCE [LARGE SCALE GENOMIC DNA]</scope>
    <source>
        <strain evidence="3">cv. Asha</strain>
    </source>
</reference>
<sequence>MDKSRKVPSFSCELRIIQAQNVDSIKSTKNLFARLYLPSGNNKRIQLNTKKVSSNTKHVPFWNESFSLECSCPQEFLESLKKESLVLELRQSKMWGSSHVVGRGEIPWKAILESPNMEFKEWVKMIDLVSGISTSDCCEDDATLRAPQVQVEIKIRVEKDNNRRRRLIKDNWDKCGCKHGHDQHAWCSVDDYDIFALGAVLEAF</sequence>
<dbReference type="SUPFAM" id="SSF49562">
    <property type="entry name" value="C2 domain (Calcium/lipid-binding domain, CaLB)"/>
    <property type="match status" value="1"/>
</dbReference>
<dbReference type="SMART" id="SM00239">
    <property type="entry name" value="C2"/>
    <property type="match status" value="1"/>
</dbReference>
<feature type="domain" description="C2" evidence="1">
    <location>
        <begin position="1"/>
        <end position="123"/>
    </location>
</feature>